<dbReference type="RefSeq" id="WP_136822493.1">
    <property type="nucleotide sequence ID" value="NZ_BMJX01000007.1"/>
</dbReference>
<dbReference type="Proteomes" id="UP000309872">
    <property type="component" value="Unassembled WGS sequence"/>
</dbReference>
<name>A0A4U0GUX2_9SPHI</name>
<keyword evidence="2" id="KW-1185">Reference proteome</keyword>
<accession>A0A4U0GUX2</accession>
<organism evidence="1 2">
    <name type="scientific">Sphingobacterium alkalisoli</name>
    <dbReference type="NCBI Taxonomy" id="1874115"/>
    <lineage>
        <taxon>Bacteria</taxon>
        <taxon>Pseudomonadati</taxon>
        <taxon>Bacteroidota</taxon>
        <taxon>Sphingobacteriia</taxon>
        <taxon>Sphingobacteriales</taxon>
        <taxon>Sphingobacteriaceae</taxon>
        <taxon>Sphingobacterium</taxon>
    </lineage>
</organism>
<reference evidence="1 2" key="1">
    <citation type="submission" date="2019-04" db="EMBL/GenBank/DDBJ databases">
        <title>Sphingobacterium olei sp. nov., isolated from oil-contaminated soil.</title>
        <authorList>
            <person name="Liu B."/>
        </authorList>
    </citation>
    <scope>NUCLEOTIDE SEQUENCE [LARGE SCALE GENOMIC DNA]</scope>
    <source>
        <strain evidence="1 2">Y3L14</strain>
    </source>
</reference>
<gene>
    <name evidence="1" type="ORF">FAZ19_19755</name>
</gene>
<proteinExistence type="predicted"/>
<protein>
    <submittedName>
        <fullName evidence="1">Uncharacterized protein</fullName>
    </submittedName>
</protein>
<sequence length="80" mass="9606">MKRFFAFKGSIYYPEGGMHDFIGDFDNIESALRSIIDSYVKEFEPVAVNYESIEIFLKEKRSMNFEQIYDSHTRMYVFEH</sequence>
<evidence type="ECO:0000313" key="1">
    <source>
        <dbReference type="EMBL" id="TJY62706.1"/>
    </source>
</evidence>
<dbReference type="EMBL" id="SUKA01000007">
    <property type="protein sequence ID" value="TJY62706.1"/>
    <property type="molecule type" value="Genomic_DNA"/>
</dbReference>
<dbReference type="AlphaFoldDB" id="A0A4U0GUX2"/>
<evidence type="ECO:0000313" key="2">
    <source>
        <dbReference type="Proteomes" id="UP000309872"/>
    </source>
</evidence>
<comment type="caution">
    <text evidence="1">The sequence shown here is derived from an EMBL/GenBank/DDBJ whole genome shotgun (WGS) entry which is preliminary data.</text>
</comment>